<feature type="compositionally biased region" description="Basic residues" evidence="1">
    <location>
        <begin position="1161"/>
        <end position="1177"/>
    </location>
</feature>
<feature type="compositionally biased region" description="Polar residues" evidence="1">
    <location>
        <begin position="600"/>
        <end position="615"/>
    </location>
</feature>
<feature type="region of interest" description="Disordered" evidence="1">
    <location>
        <begin position="359"/>
        <end position="378"/>
    </location>
</feature>
<keyword evidence="3" id="KW-1185">Reference proteome</keyword>
<name>A0ABQ8IN00_9ROSI</name>
<sequence length="1177" mass="132882">MEVRSFPISKNSLTLSTLSPFTSKSSLKTCNKRNSYLYNIPTSKFHKKPSFPCYLLSSTTRRLQVSAHFGGPTGRRNSLRKKILHDRQVHQKNPIPLDVISSFVDNLNYDGVKGSDLNNGFADDGVVETSSLKESTLKQIGESVLLNKLEDWIDQYRKDVDYWGFGSGPIFEVLQDSEGNVKKVSVNEDEIMKRSQVKRDEFGDKTKANSRIIYAKSLAREMESGENVIPRNSSVSKFVVAGEESGFVNVICGVIGHPKFVPKLSRAGIAVLCGLVVCWAVKKFFTLGKRELHYTDLEKEMMRRKIKSRNEKEMLEKGSVEVVQEAREPQMVTFEKPKIDKQELMKNLIKAKASKDKLPLVDSSSSQTRKSKDFDDKIKEIRNMARQLRETEGKEQSQVEKDEQEEDDVDGEFSDEIEVIKQYREGDVGFLGNILNGGSEQGSSIEGTRLTTSSVEANCLNAESPNKEASFDNGAVQASIASNADILEDRQKINQDGKSTLHITVTKEVVQSSDTLDGESCKSETNSIKMKPRVIRSVKEAREFLSRKHSKQEFDHSLVKTLQEGAPVSRQPSGKESDKSTGQILDVNNKVSGPDIFGGTSESKSAQNAYESSTVTDEEYGPVKKDYAEYEFAKFSQYQESLKYSSPSVTAIADSGYRVGDSQNSAISLDREVVGGSTETTPSVKAENWMEKNFHEVEPIVKKIGVGFRDNFMVAREKENTDAVITQLSGEDDGELEWMKDDRLREIVFQVRENELTGRDPFYLMDAEDKLAFFQGLEKKVEKENEKLSQLHEFLHSNIENLDYGADGISLYDPPEKIIPRWKGPPLEKNPQVLDDYLKQRKALFAANAGTSYPVKKDEENCLQNLTESPTHEDTAATLATNDLKKKQDKDPKHSKTVIEGSDGSVRSGKKSGKEYWQHTKKWSRGFLESYNAEADPEVKSVMKDMGKDLDRWITEEEIQETAGLMTGLSDRNKKLMENKLNKLKREMELFGPQAVVSKYREYAEEKEEDYLWWLDLPHVLCIELYTIEESEQRIGFYSLEMAADLELEPKPCHVIALEDASDCKNLCYIIQAHLDMLGNGHAFVVPRPPKDAFREAKANGFNVTVVRQGELQLNVDQTLEEVEEQITEIGSKMYHDMIMKERSVDVSSVMKGVLGGSGKPTRRKRAKRMLKKPSRK</sequence>
<feature type="region of interest" description="Disordered" evidence="1">
    <location>
        <begin position="387"/>
        <end position="412"/>
    </location>
</feature>
<evidence type="ECO:0000256" key="1">
    <source>
        <dbReference type="SAM" id="MobiDB-lite"/>
    </source>
</evidence>
<evidence type="ECO:0008006" key="4">
    <source>
        <dbReference type="Google" id="ProtNLM"/>
    </source>
</evidence>
<protein>
    <recommendedName>
        <fullName evidence="4">Embryo defective 1703</fullName>
    </recommendedName>
</protein>
<feature type="compositionally biased region" description="Basic and acidic residues" evidence="1">
    <location>
        <begin position="387"/>
        <end position="401"/>
    </location>
</feature>
<feature type="region of interest" description="Disordered" evidence="1">
    <location>
        <begin position="555"/>
        <end position="618"/>
    </location>
</feature>
<evidence type="ECO:0000313" key="2">
    <source>
        <dbReference type="EMBL" id="KAH7578055.1"/>
    </source>
</evidence>
<proteinExistence type="predicted"/>
<comment type="caution">
    <text evidence="2">The sequence shown here is derived from an EMBL/GenBank/DDBJ whole genome shotgun (WGS) entry which is preliminary data.</text>
</comment>
<feature type="region of interest" description="Disordered" evidence="1">
    <location>
        <begin position="867"/>
        <end position="913"/>
    </location>
</feature>
<dbReference type="EMBL" id="JAFEMO010000001">
    <property type="protein sequence ID" value="KAH7578055.1"/>
    <property type="molecule type" value="Genomic_DNA"/>
</dbReference>
<organism evidence="2 3">
    <name type="scientific">Xanthoceras sorbifolium</name>
    <dbReference type="NCBI Taxonomy" id="99658"/>
    <lineage>
        <taxon>Eukaryota</taxon>
        <taxon>Viridiplantae</taxon>
        <taxon>Streptophyta</taxon>
        <taxon>Embryophyta</taxon>
        <taxon>Tracheophyta</taxon>
        <taxon>Spermatophyta</taxon>
        <taxon>Magnoliopsida</taxon>
        <taxon>eudicotyledons</taxon>
        <taxon>Gunneridae</taxon>
        <taxon>Pentapetalae</taxon>
        <taxon>rosids</taxon>
        <taxon>malvids</taxon>
        <taxon>Sapindales</taxon>
        <taxon>Sapindaceae</taxon>
        <taxon>Xanthoceroideae</taxon>
        <taxon>Xanthoceras</taxon>
    </lineage>
</organism>
<feature type="compositionally biased region" description="Basic and acidic residues" evidence="1">
    <location>
        <begin position="883"/>
        <end position="894"/>
    </location>
</feature>
<dbReference type="PANTHER" id="PTHR34962">
    <property type="entry name" value="EMBRYO DEFECTIVE 1703-RELATED"/>
    <property type="match status" value="1"/>
</dbReference>
<accession>A0ABQ8IN00</accession>
<reference evidence="2 3" key="1">
    <citation type="submission" date="2021-02" db="EMBL/GenBank/DDBJ databases">
        <title>Plant Genome Project.</title>
        <authorList>
            <person name="Zhang R.-G."/>
        </authorList>
    </citation>
    <scope>NUCLEOTIDE SEQUENCE [LARGE SCALE GENOMIC DNA]</scope>
    <source>
        <tissue evidence="2">Leaves</tissue>
    </source>
</reference>
<dbReference type="PANTHER" id="PTHR34962:SF1">
    <property type="entry name" value="EMBRYO DEFECTIVE 1703-RELATED"/>
    <property type="match status" value="1"/>
</dbReference>
<gene>
    <name evidence="2" type="ORF">JRO89_XS01G0335100</name>
</gene>
<feature type="region of interest" description="Disordered" evidence="1">
    <location>
        <begin position="1151"/>
        <end position="1177"/>
    </location>
</feature>
<feature type="compositionally biased region" description="Acidic residues" evidence="1">
    <location>
        <begin position="402"/>
        <end position="412"/>
    </location>
</feature>
<evidence type="ECO:0000313" key="3">
    <source>
        <dbReference type="Proteomes" id="UP000827721"/>
    </source>
</evidence>
<dbReference type="Proteomes" id="UP000827721">
    <property type="component" value="Unassembled WGS sequence"/>
</dbReference>